<dbReference type="Proteomes" id="UP000822688">
    <property type="component" value="Chromosome 4"/>
</dbReference>
<dbReference type="GO" id="GO:0016740">
    <property type="term" value="F:transferase activity"/>
    <property type="evidence" value="ECO:0007669"/>
    <property type="project" value="UniProtKB-KW"/>
</dbReference>
<dbReference type="PANTHER" id="PTHR43861">
    <property type="entry name" value="TRANS-ACONITATE 2-METHYLTRANSFERASE-RELATED"/>
    <property type="match status" value="1"/>
</dbReference>
<protein>
    <recommendedName>
        <fullName evidence="2">Methyltransferase domain-containing protein</fullName>
    </recommendedName>
</protein>
<sequence length="280" mass="31262">MADSEWDKLTTDYESGLWINTFLQLPFLESKLKRFTEERGGAPWAVLDVGCGMGKHTLMVLKAGASYVLGFDVSKNMVEGAKMATDKFLHSQALAGSPKADFAVASVANCSSIPGARQGTFDLAICVYVMCNLQSGEQVKQAIAEIYKMLKPGGKLLIYEAHVLEYMKWNAKPEDPLTNNIAWGAPKEDGTKWSYFEDEGKPRQVTLRMNSEQEITFTNRVYTLSSWFAWILEAGFQITEFREPRADLESIPADAPEFAKQAAKSLLEMCWECTKPLKSP</sequence>
<dbReference type="AlphaFoldDB" id="A0A8T0I8D7"/>
<dbReference type="InterPro" id="IPR041698">
    <property type="entry name" value="Methyltransf_25"/>
</dbReference>
<dbReference type="SUPFAM" id="SSF53335">
    <property type="entry name" value="S-adenosyl-L-methionine-dependent methyltransferases"/>
    <property type="match status" value="1"/>
</dbReference>
<comment type="caution">
    <text evidence="3">The sequence shown here is derived from an EMBL/GenBank/DDBJ whole genome shotgun (WGS) entry which is preliminary data.</text>
</comment>
<dbReference type="Pfam" id="PF13649">
    <property type="entry name" value="Methyltransf_25"/>
    <property type="match status" value="1"/>
</dbReference>
<feature type="domain" description="Methyltransferase" evidence="2">
    <location>
        <begin position="46"/>
        <end position="154"/>
    </location>
</feature>
<accession>A0A8T0I8D7</accession>
<evidence type="ECO:0000259" key="2">
    <source>
        <dbReference type="Pfam" id="PF13649"/>
    </source>
</evidence>
<dbReference type="InterPro" id="IPR029063">
    <property type="entry name" value="SAM-dependent_MTases_sf"/>
</dbReference>
<dbReference type="CDD" id="cd02440">
    <property type="entry name" value="AdoMet_MTases"/>
    <property type="match status" value="1"/>
</dbReference>
<keyword evidence="1" id="KW-0808">Transferase</keyword>
<dbReference type="EMBL" id="CM026424">
    <property type="protein sequence ID" value="KAG0578971.1"/>
    <property type="molecule type" value="Genomic_DNA"/>
</dbReference>
<name>A0A8T0I8D7_CERPU</name>
<proteinExistence type="predicted"/>
<keyword evidence="4" id="KW-1185">Reference proteome</keyword>
<evidence type="ECO:0000256" key="1">
    <source>
        <dbReference type="ARBA" id="ARBA00022679"/>
    </source>
</evidence>
<organism evidence="3 4">
    <name type="scientific">Ceratodon purpureus</name>
    <name type="common">Fire moss</name>
    <name type="synonym">Dicranum purpureum</name>
    <dbReference type="NCBI Taxonomy" id="3225"/>
    <lineage>
        <taxon>Eukaryota</taxon>
        <taxon>Viridiplantae</taxon>
        <taxon>Streptophyta</taxon>
        <taxon>Embryophyta</taxon>
        <taxon>Bryophyta</taxon>
        <taxon>Bryophytina</taxon>
        <taxon>Bryopsida</taxon>
        <taxon>Dicranidae</taxon>
        <taxon>Pseudoditrichales</taxon>
        <taxon>Ditrichaceae</taxon>
        <taxon>Ceratodon</taxon>
    </lineage>
</organism>
<reference evidence="3" key="1">
    <citation type="submission" date="2020-06" db="EMBL/GenBank/DDBJ databases">
        <title>WGS assembly of Ceratodon purpureus strain R40.</title>
        <authorList>
            <person name="Carey S.B."/>
            <person name="Jenkins J."/>
            <person name="Shu S."/>
            <person name="Lovell J.T."/>
            <person name="Sreedasyam A."/>
            <person name="Maumus F."/>
            <person name="Tiley G.P."/>
            <person name="Fernandez-Pozo N."/>
            <person name="Barry K."/>
            <person name="Chen C."/>
            <person name="Wang M."/>
            <person name="Lipzen A."/>
            <person name="Daum C."/>
            <person name="Saski C.A."/>
            <person name="Payton A.C."/>
            <person name="Mcbreen J.C."/>
            <person name="Conrad R.E."/>
            <person name="Kollar L.M."/>
            <person name="Olsson S."/>
            <person name="Huttunen S."/>
            <person name="Landis J.B."/>
            <person name="Wickett N.J."/>
            <person name="Johnson M.G."/>
            <person name="Rensing S.A."/>
            <person name="Grimwood J."/>
            <person name="Schmutz J."/>
            <person name="Mcdaniel S.F."/>
        </authorList>
    </citation>
    <scope>NUCLEOTIDE SEQUENCE</scope>
    <source>
        <strain evidence="3">R40</strain>
    </source>
</reference>
<evidence type="ECO:0000313" key="4">
    <source>
        <dbReference type="Proteomes" id="UP000822688"/>
    </source>
</evidence>
<gene>
    <name evidence="3" type="ORF">KC19_4G063700</name>
</gene>
<evidence type="ECO:0000313" key="3">
    <source>
        <dbReference type="EMBL" id="KAG0578971.1"/>
    </source>
</evidence>
<dbReference type="Gene3D" id="3.40.50.150">
    <property type="entry name" value="Vaccinia Virus protein VP39"/>
    <property type="match status" value="1"/>
</dbReference>